<reference evidence="1" key="1">
    <citation type="submission" date="2021-09" db="EMBL/GenBank/DDBJ databases">
        <title>Complete genome sequence and metabolic characterization of Streptomyces tanashiensis DSM 731 the producer of antibacterial Kalafungin and diverse secondary metabolites.</title>
        <authorList>
            <person name="Abbasi M.N."/>
            <person name="Anwar M.N."/>
            <person name="Alam K."/>
            <person name="Shoaib M."/>
            <person name="Lin Z."/>
            <person name="Hayat M."/>
            <person name="Ali M.I."/>
            <person name="Malik H.M.T."/>
            <person name="Ahmed I."/>
            <person name="Li A."/>
            <person name="Hailong Wang H."/>
            <person name="Zhang Y."/>
        </authorList>
    </citation>
    <scope>NUCLEOTIDE SEQUENCE</scope>
    <source>
        <strain evidence="1">Kala</strain>
    </source>
</reference>
<sequence>MAETSAEPGSHPGSGGIDVRYDELDLLLAPYRQTPDGARRLLGEVRFDAGDRYRPDGVDYWFRWSPSR</sequence>
<name>A0ABY6R965_9ACTN</name>
<protein>
    <submittedName>
        <fullName evidence="1">Uncharacterized protein</fullName>
    </submittedName>
</protein>
<keyword evidence="2" id="KW-1185">Reference proteome</keyword>
<dbReference type="Proteomes" id="UP001164506">
    <property type="component" value="Chromosome"/>
</dbReference>
<organism evidence="1 2">
    <name type="scientific">Streptomyces tanashiensis</name>
    <dbReference type="NCBI Taxonomy" id="67367"/>
    <lineage>
        <taxon>Bacteria</taxon>
        <taxon>Bacillati</taxon>
        <taxon>Actinomycetota</taxon>
        <taxon>Actinomycetes</taxon>
        <taxon>Kitasatosporales</taxon>
        <taxon>Streptomycetaceae</taxon>
        <taxon>Streptomyces</taxon>
    </lineage>
</organism>
<accession>A0ABY6R965</accession>
<evidence type="ECO:0000313" key="2">
    <source>
        <dbReference type="Proteomes" id="UP001164506"/>
    </source>
</evidence>
<evidence type="ECO:0000313" key="1">
    <source>
        <dbReference type="EMBL" id="UZX26271.1"/>
    </source>
</evidence>
<dbReference type="GeneID" id="95605544"/>
<proteinExistence type="predicted"/>
<dbReference type="RefSeq" id="WP_190104957.1">
    <property type="nucleotide sequence ID" value="NZ_BMUH01000009.1"/>
</dbReference>
<gene>
    <name evidence="1" type="ORF">LDH80_38960</name>
</gene>
<dbReference type="EMBL" id="CP084204">
    <property type="protein sequence ID" value="UZX26271.1"/>
    <property type="molecule type" value="Genomic_DNA"/>
</dbReference>